<evidence type="ECO:0000256" key="1">
    <source>
        <dbReference type="SAM" id="Phobius"/>
    </source>
</evidence>
<organism evidence="3 4">
    <name type="scientific">Candidatus Nitrospira nitrosa</name>
    <dbReference type="NCBI Taxonomy" id="1742972"/>
    <lineage>
        <taxon>Bacteria</taxon>
        <taxon>Pseudomonadati</taxon>
        <taxon>Nitrospirota</taxon>
        <taxon>Nitrospiria</taxon>
        <taxon>Nitrospirales</taxon>
        <taxon>Nitrospiraceae</taxon>
        <taxon>Nitrospira</taxon>
    </lineage>
</organism>
<feature type="transmembrane region" description="Helical" evidence="1">
    <location>
        <begin position="55"/>
        <end position="76"/>
    </location>
</feature>
<keyword evidence="1" id="KW-1133">Transmembrane helix</keyword>
<dbReference type="InterPro" id="IPR058625">
    <property type="entry name" value="MdtA-like_BSH"/>
</dbReference>
<dbReference type="AlphaFoldDB" id="A0A0S4L9Y4"/>
<keyword evidence="1" id="KW-0812">Transmembrane</keyword>
<keyword evidence="1" id="KW-0472">Membrane</keyword>
<sequence>MTTDSQKPTRHLPVDEIIPHPEASIPERRHSNPSAVQESVTAIVPFPVRPSRFRLPWLIGIMFIVFMGGGGIWYWWASGTPPIHYKTVLVDRGPITAIVTATGTINPVLSVQVGSQISGKVAQLFADFNSKVVKGQVLAQIDQKPFKARLSQARAAVKSAKGNLSKSKVLTTQRKQEFDRMAALRPQTFVS</sequence>
<name>A0A0S4L9Y4_9BACT</name>
<dbReference type="PANTHER" id="PTHR30469:SF33">
    <property type="entry name" value="SLR1207 PROTEIN"/>
    <property type="match status" value="1"/>
</dbReference>
<dbReference type="GO" id="GO:0015562">
    <property type="term" value="F:efflux transmembrane transporter activity"/>
    <property type="evidence" value="ECO:0007669"/>
    <property type="project" value="TreeGrafter"/>
</dbReference>
<dbReference type="Gene3D" id="1.10.287.470">
    <property type="entry name" value="Helix hairpin bin"/>
    <property type="match status" value="1"/>
</dbReference>
<dbReference type="GO" id="GO:1990281">
    <property type="term" value="C:efflux pump complex"/>
    <property type="evidence" value="ECO:0007669"/>
    <property type="project" value="TreeGrafter"/>
</dbReference>
<dbReference type="Gene3D" id="2.40.50.100">
    <property type="match status" value="1"/>
</dbReference>
<dbReference type="STRING" id="1742972.COMA1_10735"/>
<dbReference type="SUPFAM" id="SSF111369">
    <property type="entry name" value="HlyD-like secretion proteins"/>
    <property type="match status" value="1"/>
</dbReference>
<evidence type="ECO:0000313" key="4">
    <source>
        <dbReference type="Proteomes" id="UP000199032"/>
    </source>
</evidence>
<dbReference type="EMBL" id="CZQA01000001">
    <property type="protein sequence ID" value="CUS32630.1"/>
    <property type="molecule type" value="Genomic_DNA"/>
</dbReference>
<accession>A0A0S4L9Y4</accession>
<evidence type="ECO:0000259" key="2">
    <source>
        <dbReference type="Pfam" id="PF25917"/>
    </source>
</evidence>
<dbReference type="RefSeq" id="WP_090743831.1">
    <property type="nucleotide sequence ID" value="NZ_CZQA01000001.1"/>
</dbReference>
<protein>
    <submittedName>
        <fullName evidence="3">RND-type efflux transporter, membrane-fusion protein</fullName>
    </submittedName>
</protein>
<dbReference type="PANTHER" id="PTHR30469">
    <property type="entry name" value="MULTIDRUG RESISTANCE PROTEIN MDTA"/>
    <property type="match status" value="1"/>
</dbReference>
<dbReference type="OrthoDB" id="9809068at2"/>
<dbReference type="Pfam" id="PF25917">
    <property type="entry name" value="BSH_RND"/>
    <property type="match status" value="1"/>
</dbReference>
<evidence type="ECO:0000313" key="3">
    <source>
        <dbReference type="EMBL" id="CUS32630.1"/>
    </source>
</evidence>
<gene>
    <name evidence="3" type="ORF">COMA1_10735</name>
</gene>
<keyword evidence="4" id="KW-1185">Reference proteome</keyword>
<proteinExistence type="predicted"/>
<feature type="domain" description="Multidrug resistance protein MdtA-like barrel-sandwich hybrid" evidence="2">
    <location>
        <begin position="111"/>
        <end position="150"/>
    </location>
</feature>
<dbReference type="Proteomes" id="UP000199032">
    <property type="component" value="Unassembled WGS sequence"/>
</dbReference>
<reference evidence="3 4" key="1">
    <citation type="submission" date="2015-10" db="EMBL/GenBank/DDBJ databases">
        <authorList>
            <person name="Gilbert D.G."/>
        </authorList>
    </citation>
    <scope>NUCLEOTIDE SEQUENCE [LARGE SCALE GENOMIC DNA]</scope>
    <source>
        <strain evidence="3">COMA1</strain>
    </source>
</reference>